<comment type="similarity">
    <text evidence="2">In the central section; belongs to the CRISPR-associated helicase Cas3 family.</text>
</comment>
<accession>A0A918A5L5</accession>
<dbReference type="InterPro" id="IPR006483">
    <property type="entry name" value="CRISPR-assoc_Cas3_HD"/>
</dbReference>
<comment type="similarity">
    <text evidence="1">In the N-terminal section; belongs to the CRISPR-associated nuclease Cas3-HD family.</text>
</comment>
<evidence type="ECO:0000259" key="10">
    <source>
        <dbReference type="PROSITE" id="PS51643"/>
    </source>
</evidence>
<dbReference type="PANTHER" id="PTHR47963:SF9">
    <property type="entry name" value="CRISPR-ASSOCIATED ENDONUCLEASE_HELICASE CAS3"/>
    <property type="match status" value="1"/>
</dbReference>
<keyword evidence="5" id="KW-0547">Nucleotide-binding</keyword>
<dbReference type="Pfam" id="PF22590">
    <property type="entry name" value="Cas3-like_C_2"/>
    <property type="match status" value="1"/>
</dbReference>
<evidence type="ECO:0000256" key="8">
    <source>
        <dbReference type="ARBA" id="ARBA00022840"/>
    </source>
</evidence>
<keyword evidence="7" id="KW-0347">Helicase</keyword>
<dbReference type="GO" id="GO:0004518">
    <property type="term" value="F:nuclease activity"/>
    <property type="evidence" value="ECO:0007669"/>
    <property type="project" value="UniProtKB-KW"/>
</dbReference>
<reference evidence="11" key="2">
    <citation type="submission" date="2020-09" db="EMBL/GenBank/DDBJ databases">
        <authorList>
            <person name="Sun Q."/>
            <person name="Zhou Y."/>
        </authorList>
    </citation>
    <scope>NUCLEOTIDE SEQUENCE</scope>
    <source>
        <strain evidence="11">CGMCC 4.7430</strain>
    </source>
</reference>
<evidence type="ECO:0000313" key="12">
    <source>
        <dbReference type="Proteomes" id="UP000660745"/>
    </source>
</evidence>
<keyword evidence="6" id="KW-0378">Hydrolase</keyword>
<evidence type="ECO:0000256" key="4">
    <source>
        <dbReference type="ARBA" id="ARBA00022723"/>
    </source>
</evidence>
<dbReference type="SUPFAM" id="SSF52540">
    <property type="entry name" value="P-loop containing nucleoside triphosphate hydrolases"/>
    <property type="match status" value="1"/>
</dbReference>
<dbReference type="GO" id="GO:0005524">
    <property type="term" value="F:ATP binding"/>
    <property type="evidence" value="ECO:0007669"/>
    <property type="project" value="UniProtKB-KW"/>
</dbReference>
<protein>
    <submittedName>
        <fullName evidence="11">CRISPR-associated helicase/endonuclease Cas3</fullName>
    </submittedName>
</protein>
<evidence type="ECO:0000256" key="5">
    <source>
        <dbReference type="ARBA" id="ARBA00022741"/>
    </source>
</evidence>
<dbReference type="GO" id="GO:0003723">
    <property type="term" value="F:RNA binding"/>
    <property type="evidence" value="ECO:0007669"/>
    <property type="project" value="TreeGrafter"/>
</dbReference>
<dbReference type="InterPro" id="IPR050547">
    <property type="entry name" value="DEAD_box_RNA_helicases"/>
</dbReference>
<dbReference type="GO" id="GO:0003724">
    <property type="term" value="F:RNA helicase activity"/>
    <property type="evidence" value="ECO:0007669"/>
    <property type="project" value="TreeGrafter"/>
</dbReference>
<dbReference type="InterPro" id="IPR054712">
    <property type="entry name" value="Cas3-like_dom"/>
</dbReference>
<dbReference type="InterPro" id="IPR006474">
    <property type="entry name" value="Helicase_Cas3_CRISPR-ass_core"/>
</dbReference>
<keyword evidence="9" id="KW-0051">Antiviral defense</keyword>
<dbReference type="AlphaFoldDB" id="A0A918A5L5"/>
<feature type="domain" description="HD Cas3-type" evidence="10">
    <location>
        <begin position="36"/>
        <end position="241"/>
    </location>
</feature>
<dbReference type="Pfam" id="PF00270">
    <property type="entry name" value="DEAD"/>
    <property type="match status" value="1"/>
</dbReference>
<organism evidence="11 12">
    <name type="scientific">Nonomuraea glycinis</name>
    <dbReference type="NCBI Taxonomy" id="2047744"/>
    <lineage>
        <taxon>Bacteria</taxon>
        <taxon>Bacillati</taxon>
        <taxon>Actinomycetota</taxon>
        <taxon>Actinomycetes</taxon>
        <taxon>Streptosporangiales</taxon>
        <taxon>Streptosporangiaceae</taxon>
        <taxon>Nonomuraea</taxon>
    </lineage>
</organism>
<dbReference type="GO" id="GO:0051607">
    <property type="term" value="P:defense response to virus"/>
    <property type="evidence" value="ECO:0007669"/>
    <property type="project" value="UniProtKB-KW"/>
</dbReference>
<evidence type="ECO:0000256" key="9">
    <source>
        <dbReference type="ARBA" id="ARBA00023118"/>
    </source>
</evidence>
<keyword evidence="4" id="KW-0479">Metal-binding</keyword>
<dbReference type="NCBIfam" id="TIGR01587">
    <property type="entry name" value="cas3_core"/>
    <property type="match status" value="1"/>
</dbReference>
<dbReference type="NCBIfam" id="TIGR01596">
    <property type="entry name" value="cas3_HD"/>
    <property type="match status" value="1"/>
</dbReference>
<evidence type="ECO:0000256" key="2">
    <source>
        <dbReference type="ARBA" id="ARBA00009046"/>
    </source>
</evidence>
<dbReference type="CDD" id="cd09641">
    <property type="entry name" value="Cas3''_I"/>
    <property type="match status" value="1"/>
</dbReference>
<keyword evidence="8" id="KW-0067">ATP-binding</keyword>
<dbReference type="EMBL" id="BMNK01000006">
    <property type="protein sequence ID" value="GGP08439.1"/>
    <property type="molecule type" value="Genomic_DNA"/>
</dbReference>
<gene>
    <name evidence="11" type="ORF">GCM10012278_40160</name>
</gene>
<dbReference type="PANTHER" id="PTHR47963">
    <property type="entry name" value="DEAD-BOX ATP-DEPENDENT RNA HELICASE 47, MITOCHONDRIAL"/>
    <property type="match status" value="1"/>
</dbReference>
<comment type="caution">
    <text evidence="11">The sequence shown here is derived from an EMBL/GenBank/DDBJ whole genome shotgun (WGS) entry which is preliminary data.</text>
</comment>
<dbReference type="InterPro" id="IPR027417">
    <property type="entry name" value="P-loop_NTPase"/>
</dbReference>
<dbReference type="InterPro" id="IPR038257">
    <property type="entry name" value="CRISPR-assoc_Cas3_HD_sf"/>
</dbReference>
<evidence type="ECO:0000256" key="7">
    <source>
        <dbReference type="ARBA" id="ARBA00022806"/>
    </source>
</evidence>
<evidence type="ECO:0000256" key="1">
    <source>
        <dbReference type="ARBA" id="ARBA00006847"/>
    </source>
</evidence>
<dbReference type="InterPro" id="IPR011545">
    <property type="entry name" value="DEAD/DEAH_box_helicase_dom"/>
</dbReference>
<evidence type="ECO:0000313" key="11">
    <source>
        <dbReference type="EMBL" id="GGP08439.1"/>
    </source>
</evidence>
<dbReference type="GO" id="GO:0046872">
    <property type="term" value="F:metal ion binding"/>
    <property type="evidence" value="ECO:0007669"/>
    <property type="project" value="UniProtKB-KW"/>
</dbReference>
<dbReference type="Gene3D" id="3.40.50.300">
    <property type="entry name" value="P-loop containing nucleotide triphosphate hydrolases"/>
    <property type="match status" value="2"/>
</dbReference>
<name>A0A918A5L5_9ACTN</name>
<dbReference type="SMART" id="SM00487">
    <property type="entry name" value="DEXDc"/>
    <property type="match status" value="1"/>
</dbReference>
<proteinExistence type="inferred from homology"/>
<dbReference type="Proteomes" id="UP000660745">
    <property type="component" value="Unassembled WGS sequence"/>
</dbReference>
<evidence type="ECO:0000256" key="3">
    <source>
        <dbReference type="ARBA" id="ARBA00022722"/>
    </source>
</evidence>
<dbReference type="PROSITE" id="PS51643">
    <property type="entry name" value="HD_CAS3"/>
    <property type="match status" value="1"/>
</dbReference>
<dbReference type="InterPro" id="IPR014001">
    <property type="entry name" value="Helicase_ATP-bd"/>
</dbReference>
<keyword evidence="3" id="KW-0540">Nuclease</keyword>
<keyword evidence="12" id="KW-1185">Reference proteome</keyword>
<dbReference type="GO" id="GO:0016787">
    <property type="term" value="F:hydrolase activity"/>
    <property type="evidence" value="ECO:0007669"/>
    <property type="project" value="UniProtKB-KW"/>
</dbReference>
<reference evidence="11" key="1">
    <citation type="journal article" date="2014" name="Int. J. Syst. Evol. Microbiol.">
        <title>Complete genome sequence of Corynebacterium casei LMG S-19264T (=DSM 44701T), isolated from a smear-ripened cheese.</title>
        <authorList>
            <consortium name="US DOE Joint Genome Institute (JGI-PGF)"/>
            <person name="Walter F."/>
            <person name="Albersmeier A."/>
            <person name="Kalinowski J."/>
            <person name="Ruckert C."/>
        </authorList>
    </citation>
    <scope>NUCLEOTIDE SEQUENCE</scope>
    <source>
        <strain evidence="11">CGMCC 4.7430</strain>
    </source>
</reference>
<evidence type="ECO:0000256" key="6">
    <source>
        <dbReference type="ARBA" id="ARBA00022801"/>
    </source>
</evidence>
<sequence length="805" mass="87778">MGRRGGAGGRARAAGPSLPVHRREYVVMNLQGLLAKSRPREQLTAHLAATLDGAIALRWRVGTVSALDEATDGLFWAAACLAGLCHDAGKIPDGFQAMLKGQIKAWGERHEVVSLGFLPALIKDDHLLLWTATGVATHHRSLEGGRGPLLLAYGNASDTEWRDRLQPIPQNAAVELSIWLHGTAQGAQLPTTPDPQHEFDVIGEARQLFDSLWQWWEQPASHKRGLAAVLLQGAVTLADHVSSAHGVMHMRQPLDAAFRPQLERVLADKGHQLRPHQSDAAATDGHLLLRAPTGSGKTEAGLLWAAAQVGQISTETGGIPRVFLTLPYLASINAMAVRLGRLLGNDDLVGVMHSRAASFHLAGAICPDDEIAAARKAVSRAAATRLFRETVRVGTPYQILRGVLAGPAHSSTLIDSANSVFVLDELHAYDPRRLGYILAMAGLWEKLGGRIAVLSATLPDALADLFRTALEAAIQVVEADTTDTPLRHRLGLRDRHLTDPKSVEEIRQRLAEHEAVLVVANNVADAQHLFAELSPAVDEDAAYLLHSRFRRMDRSALETAIGKRFGVGCGRHPGLVVATQVVEVSLDVDFDCLFTSAAPLEALLQRFGRVNRIAARPPADVIVHPATFAPRRAQGPDFADGVYPRTPVESGWNILSAYDGEPVDEAQARLWLDEVYGTAWGQEWHDEVERHRQEFTDAFLGFAHPFISRDDLAERFDELFDGTEAVLAEDRDAYEADLHSADGDQKAGRLLAERYLIPMPYWAAPLTTWEKKLGVRLLNADYDPRLGLGQIRGPAVQAYEAGEVL</sequence>
<dbReference type="Gene3D" id="1.10.3210.30">
    <property type="match status" value="1"/>
</dbReference>